<evidence type="ECO:0000313" key="1">
    <source>
        <dbReference type="EMBL" id="MCW6536775.1"/>
    </source>
</evidence>
<dbReference type="EMBL" id="JANFAV010000016">
    <property type="protein sequence ID" value="MCW6536775.1"/>
    <property type="molecule type" value="Genomic_DNA"/>
</dbReference>
<organism evidence="1 2">
    <name type="scientific">Sphingomonas lycopersici</name>
    <dbReference type="NCBI Taxonomy" id="2951807"/>
    <lineage>
        <taxon>Bacteria</taxon>
        <taxon>Pseudomonadati</taxon>
        <taxon>Pseudomonadota</taxon>
        <taxon>Alphaproteobacteria</taxon>
        <taxon>Sphingomonadales</taxon>
        <taxon>Sphingomonadaceae</taxon>
        <taxon>Sphingomonas</taxon>
    </lineage>
</organism>
<dbReference type="RefSeq" id="WP_265270512.1">
    <property type="nucleotide sequence ID" value="NZ_JANFAV010000016.1"/>
</dbReference>
<proteinExistence type="predicted"/>
<protein>
    <submittedName>
        <fullName evidence="1">Uncharacterized protein</fullName>
    </submittedName>
</protein>
<evidence type="ECO:0000313" key="2">
    <source>
        <dbReference type="Proteomes" id="UP001165565"/>
    </source>
</evidence>
<gene>
    <name evidence="1" type="ORF">NEE01_18515</name>
</gene>
<keyword evidence="2" id="KW-1185">Reference proteome</keyword>
<sequence>MRRPHWQNCIANFEEQVSEFVEDYFSDPSRRVLLVAAAGFDPRSRRVAQMLADTLGDRLSALFIREDRPAPSAALLKQADENEQMLRTIVPRSEILHVEIFADDNAPIAGFGTQKALAANPVAGDVTDVVLDMSALSIGVGYPAARMLLEDCEEAADRAFHVMIVSNPELDDRISSVPWSRPGPVRGFAPPLGEDEGQDLAQIWIPQLARGRTGSLTQIGVSIGRCYKICPLLPFPSRNPRRSDDLLAEYRGELVDEWQVDPRDVVYASEKNPLDCYRTLSTLKTRFDRTVAETYQPRLVLSPVGSKVLAAGALMAAIEHEMSVQYLETESYSIVDDPGHPADPGDMIVHLVLSGPLYASYDAAQGE</sequence>
<reference evidence="1" key="1">
    <citation type="submission" date="2022-06" db="EMBL/GenBank/DDBJ databases">
        <title>Sphingomonas sp. nov. isolated from rhizosphere soil of tomato.</title>
        <authorList>
            <person name="Dong H."/>
            <person name="Gao R."/>
        </authorList>
    </citation>
    <scope>NUCLEOTIDE SEQUENCE</scope>
    <source>
        <strain evidence="1">MMSM24</strain>
    </source>
</reference>
<dbReference type="Proteomes" id="UP001165565">
    <property type="component" value="Unassembled WGS sequence"/>
</dbReference>
<accession>A0AA41ZA18</accession>
<dbReference type="AlphaFoldDB" id="A0AA41ZA18"/>
<name>A0AA41ZA18_9SPHN</name>
<comment type="caution">
    <text evidence="1">The sequence shown here is derived from an EMBL/GenBank/DDBJ whole genome shotgun (WGS) entry which is preliminary data.</text>
</comment>